<dbReference type="GO" id="GO:0016829">
    <property type="term" value="F:lyase activity"/>
    <property type="evidence" value="ECO:0007669"/>
    <property type="project" value="UniProtKB-KW"/>
</dbReference>
<proteinExistence type="predicted"/>
<accession>A0ABY9FDF6</accession>
<evidence type="ECO:0000259" key="4">
    <source>
        <dbReference type="Pfam" id="PF05426"/>
    </source>
</evidence>
<feature type="chain" id="PRO_5046369836" evidence="3">
    <location>
        <begin position="21"/>
        <end position="389"/>
    </location>
</feature>
<dbReference type="EMBL" id="CP117451">
    <property type="protein sequence ID" value="WLH00834.1"/>
    <property type="molecule type" value="Genomic_DNA"/>
</dbReference>
<evidence type="ECO:0000256" key="3">
    <source>
        <dbReference type="SAM" id="SignalP"/>
    </source>
</evidence>
<keyword evidence="2 5" id="KW-0456">Lyase</keyword>
<dbReference type="InterPro" id="IPR008397">
    <property type="entry name" value="Alginate_lyase_dom"/>
</dbReference>
<gene>
    <name evidence="5" type="ORF">PSH92_26420</name>
</gene>
<sequence length="389" mass="44178">MRKSVWLFWLLLFMSRAAQGEIAHPGILVDFKQLRYIKENIYREPWKSAYERALQDPLADKAYEPTPWATVECGSYSNPNNGCSDEIRDARAAYTQALLWRLSGDPRYAENVRKILNAWAETLTGGHTNSNGPLQAAWGAELFTRAAEIVKYSYDGWPQPEKDKVTRLFARQYYPDVLRAFSGGYVCYNKNWHASAIEAMFNIAVFNKNQIWLDDAVAKWRSLVPSYIYLSSDGARPKDAPWCPRSNAQINAHWSNPETYVEGLTQESCRDFEHAAYGLAAIINVAQSARLQGLDLYQDQISQAALRIPKAMELHSAYQNGGQAKLCKAYDGYKNDTVGTFEIGFNHYALREGLSLPQTSLFLQKHRPVKGKFHYLWETLTHGSTGLIP</sequence>
<dbReference type="RefSeq" id="WP_305468723.1">
    <property type="nucleotide sequence ID" value="NZ_CP117451.1"/>
</dbReference>
<dbReference type="Gene3D" id="1.50.10.100">
    <property type="entry name" value="Chondroitin AC/alginate lyase"/>
    <property type="match status" value="1"/>
</dbReference>
<organism evidence="5 6">
    <name type="scientific">Pseudomonas beijingensis</name>
    <dbReference type="NCBI Taxonomy" id="2954101"/>
    <lineage>
        <taxon>Bacteria</taxon>
        <taxon>Pseudomonadati</taxon>
        <taxon>Pseudomonadota</taxon>
        <taxon>Gammaproteobacteria</taxon>
        <taxon>Pseudomonadales</taxon>
        <taxon>Pseudomonadaceae</taxon>
        <taxon>Pseudomonas</taxon>
    </lineage>
</organism>
<dbReference type="SUPFAM" id="SSF48230">
    <property type="entry name" value="Chondroitin AC/alginate lyase"/>
    <property type="match status" value="1"/>
</dbReference>
<feature type="signal peptide" evidence="3">
    <location>
        <begin position="1"/>
        <end position="20"/>
    </location>
</feature>
<keyword evidence="1 3" id="KW-0732">Signal</keyword>
<evidence type="ECO:0000256" key="2">
    <source>
        <dbReference type="ARBA" id="ARBA00023239"/>
    </source>
</evidence>
<evidence type="ECO:0000313" key="6">
    <source>
        <dbReference type="Proteomes" id="UP001224838"/>
    </source>
</evidence>
<keyword evidence="6" id="KW-1185">Reference proteome</keyword>
<name>A0ABY9FDF6_9PSED</name>
<dbReference type="Proteomes" id="UP001224838">
    <property type="component" value="Chromosome"/>
</dbReference>
<dbReference type="Pfam" id="PF05426">
    <property type="entry name" value="Alginate_lyase"/>
    <property type="match status" value="1"/>
</dbReference>
<protein>
    <submittedName>
        <fullName evidence="5">Alginate lyase family protein</fullName>
    </submittedName>
</protein>
<reference evidence="5 6" key="1">
    <citation type="submission" date="2023-02" db="EMBL/GenBank/DDBJ databases">
        <title>Evolution of Hrp T3SS in non-pathogenic Pseudomonas fluorescens.</title>
        <authorList>
            <person name="Liao K."/>
            <person name="Wei H."/>
            <person name="Gu Y."/>
        </authorList>
    </citation>
    <scope>NUCLEOTIDE SEQUENCE [LARGE SCALE GENOMIC DNA]</scope>
    <source>
        <strain evidence="5 6">FP2034</strain>
    </source>
</reference>
<evidence type="ECO:0000313" key="5">
    <source>
        <dbReference type="EMBL" id="WLH00834.1"/>
    </source>
</evidence>
<feature type="domain" description="Alginate lyase" evidence="4">
    <location>
        <begin position="87"/>
        <end position="319"/>
    </location>
</feature>
<dbReference type="InterPro" id="IPR008929">
    <property type="entry name" value="Chondroitin_lyas"/>
</dbReference>
<evidence type="ECO:0000256" key="1">
    <source>
        <dbReference type="ARBA" id="ARBA00022729"/>
    </source>
</evidence>